<evidence type="ECO:0000259" key="6">
    <source>
        <dbReference type="Pfam" id="PF25990"/>
    </source>
</evidence>
<dbReference type="RefSeq" id="WP_207043510.1">
    <property type="nucleotide sequence ID" value="NZ_JAFLNC010000002.1"/>
</dbReference>
<dbReference type="Proteomes" id="UP000664761">
    <property type="component" value="Unassembled WGS sequence"/>
</dbReference>
<dbReference type="InterPro" id="IPR058636">
    <property type="entry name" value="Beta-barrel_YknX"/>
</dbReference>
<keyword evidence="4" id="KW-0472">Membrane</keyword>
<protein>
    <submittedName>
        <fullName evidence="7">HlyD family secretion protein</fullName>
    </submittedName>
</protein>
<gene>
    <name evidence="7" type="ORF">J0X12_06760</name>
</gene>
<keyword evidence="2" id="KW-0175">Coiled coil</keyword>
<evidence type="ECO:0000259" key="5">
    <source>
        <dbReference type="Pfam" id="PF25917"/>
    </source>
</evidence>
<sequence>MSQKESETSGNPATSDPKQAEAPAILSVTSTSPRKPVRRHRWIRTSLLLLGPILVLLAGAYIYFTGGRFVDTENAYVKAVKVMIAAEVSGLVSAVPVKENQRVTKGDILFQIDDRPYRIAIAEAEAGLSNARDKIASLKATYRQKLGELALARTNIAFAQKEHDRQTKLIASSAVSRSKLDSTRHDLDIAKQEVLVINQELAEISAQLGGNPDIPVEKHALYLAALAAKERATLNLERATVHAPFDGIASNTPQIGQQVIGNGAFSSPVMSLIANKDIWIEANFKETDLTHVMPGQKVTIHVDTYPDREWQGTVDSLSQATGAEFSVIPPQNATGNWVKVVQRIPVRIKVIRKDDDPQLRAGMSTTVEIDTEQSRPMPEIVHTALSWLGGIPASARANEAADGK</sequence>
<dbReference type="Pfam" id="PF25990">
    <property type="entry name" value="Beta-barrel_YknX"/>
    <property type="match status" value="1"/>
</dbReference>
<feature type="domain" description="Multidrug resistance protein MdtA-like barrel-sandwich hybrid" evidence="5">
    <location>
        <begin position="81"/>
        <end position="261"/>
    </location>
</feature>
<organism evidence="7 8">
    <name type="scientific">Sneathiella sedimenti</name>
    <dbReference type="NCBI Taxonomy" id="2816034"/>
    <lineage>
        <taxon>Bacteria</taxon>
        <taxon>Pseudomonadati</taxon>
        <taxon>Pseudomonadota</taxon>
        <taxon>Alphaproteobacteria</taxon>
        <taxon>Sneathiellales</taxon>
        <taxon>Sneathiellaceae</taxon>
        <taxon>Sneathiella</taxon>
    </lineage>
</organism>
<feature type="domain" description="YknX-like beta-barrel" evidence="6">
    <location>
        <begin position="280"/>
        <end position="369"/>
    </location>
</feature>
<dbReference type="PANTHER" id="PTHR30386">
    <property type="entry name" value="MEMBRANE FUSION SUBUNIT OF EMRAB-TOLC MULTIDRUG EFFLUX PUMP"/>
    <property type="match status" value="1"/>
</dbReference>
<evidence type="ECO:0000256" key="3">
    <source>
        <dbReference type="SAM" id="MobiDB-lite"/>
    </source>
</evidence>
<dbReference type="SUPFAM" id="SSF111369">
    <property type="entry name" value="HlyD-like secretion proteins"/>
    <property type="match status" value="1"/>
</dbReference>
<proteinExistence type="predicted"/>
<name>A0ABS3F460_9PROT</name>
<dbReference type="Gene3D" id="2.40.50.100">
    <property type="match status" value="1"/>
</dbReference>
<feature type="transmembrane region" description="Helical" evidence="4">
    <location>
        <begin position="42"/>
        <end position="64"/>
    </location>
</feature>
<feature type="coiled-coil region" evidence="2">
    <location>
        <begin position="121"/>
        <end position="148"/>
    </location>
</feature>
<evidence type="ECO:0000256" key="1">
    <source>
        <dbReference type="ARBA" id="ARBA00004196"/>
    </source>
</evidence>
<comment type="subcellular location">
    <subcellularLocation>
        <location evidence="1">Cell envelope</location>
    </subcellularLocation>
</comment>
<dbReference type="InterPro" id="IPR050739">
    <property type="entry name" value="MFP"/>
</dbReference>
<keyword evidence="4" id="KW-0812">Transmembrane</keyword>
<reference evidence="7 8" key="1">
    <citation type="submission" date="2021-03" db="EMBL/GenBank/DDBJ databases">
        <title>Sneathiella sp. CAU 1612 isolated from Kang Won-do.</title>
        <authorList>
            <person name="Kim W."/>
        </authorList>
    </citation>
    <scope>NUCLEOTIDE SEQUENCE [LARGE SCALE GENOMIC DNA]</scope>
    <source>
        <strain evidence="7 8">CAU 1612</strain>
    </source>
</reference>
<feature type="compositionally biased region" description="Polar residues" evidence="3">
    <location>
        <begin position="8"/>
        <end position="17"/>
    </location>
</feature>
<dbReference type="InterPro" id="IPR058625">
    <property type="entry name" value="MdtA-like_BSH"/>
</dbReference>
<dbReference type="PANTHER" id="PTHR30386:SF19">
    <property type="entry name" value="MULTIDRUG EXPORT PROTEIN EMRA-RELATED"/>
    <property type="match status" value="1"/>
</dbReference>
<comment type="caution">
    <text evidence="7">The sequence shown here is derived from an EMBL/GenBank/DDBJ whole genome shotgun (WGS) entry which is preliminary data.</text>
</comment>
<keyword evidence="8" id="KW-1185">Reference proteome</keyword>
<feature type="region of interest" description="Disordered" evidence="3">
    <location>
        <begin position="1"/>
        <end position="32"/>
    </location>
</feature>
<evidence type="ECO:0000256" key="4">
    <source>
        <dbReference type="SAM" id="Phobius"/>
    </source>
</evidence>
<evidence type="ECO:0000313" key="7">
    <source>
        <dbReference type="EMBL" id="MBO0333305.1"/>
    </source>
</evidence>
<evidence type="ECO:0000313" key="8">
    <source>
        <dbReference type="Proteomes" id="UP000664761"/>
    </source>
</evidence>
<evidence type="ECO:0000256" key="2">
    <source>
        <dbReference type="SAM" id="Coils"/>
    </source>
</evidence>
<keyword evidence="4" id="KW-1133">Transmembrane helix</keyword>
<dbReference type="Pfam" id="PF25917">
    <property type="entry name" value="BSH_RND"/>
    <property type="match status" value="1"/>
</dbReference>
<dbReference type="EMBL" id="JAFLNC010000002">
    <property type="protein sequence ID" value="MBO0333305.1"/>
    <property type="molecule type" value="Genomic_DNA"/>
</dbReference>
<dbReference type="Gene3D" id="2.40.30.170">
    <property type="match status" value="1"/>
</dbReference>
<accession>A0ABS3F460</accession>